<accession>A0A4Q7V9R8</accession>
<reference evidence="1 2" key="1">
    <citation type="submission" date="2019-02" db="EMBL/GenBank/DDBJ databases">
        <title>Genomic Encyclopedia of Type Strains, Phase IV (KMG-IV): sequencing the most valuable type-strain genomes for metagenomic binning, comparative biology and taxonomic classification.</title>
        <authorList>
            <person name="Goeker M."/>
        </authorList>
    </citation>
    <scope>NUCLEOTIDE SEQUENCE [LARGE SCALE GENOMIC DNA]</scope>
    <source>
        <strain evidence="1 2">DSM 28825</strain>
    </source>
</reference>
<evidence type="ECO:0000313" key="1">
    <source>
        <dbReference type="EMBL" id="RZT93511.1"/>
    </source>
</evidence>
<dbReference type="RefSeq" id="WP_165389652.1">
    <property type="nucleotide sequence ID" value="NZ_SHKN01000002.1"/>
</dbReference>
<keyword evidence="2" id="KW-1185">Reference proteome</keyword>
<proteinExistence type="predicted"/>
<comment type="caution">
    <text evidence="1">The sequence shown here is derived from an EMBL/GenBank/DDBJ whole genome shotgun (WGS) entry which is preliminary data.</text>
</comment>
<protein>
    <submittedName>
        <fullName evidence="1">Uncharacterized protein</fullName>
    </submittedName>
</protein>
<organism evidence="1 2">
    <name type="scientific">Ancylomarina subtilis</name>
    <dbReference type="NCBI Taxonomy" id="1639035"/>
    <lineage>
        <taxon>Bacteria</taxon>
        <taxon>Pseudomonadati</taxon>
        <taxon>Bacteroidota</taxon>
        <taxon>Bacteroidia</taxon>
        <taxon>Marinilabiliales</taxon>
        <taxon>Marinifilaceae</taxon>
        <taxon>Ancylomarina</taxon>
    </lineage>
</organism>
<sequence>MKKLQKLTGVKTLSKKEQKAVKGGIGRSIPCQKDGLCPEGYTCIMSTFICGTEFPE</sequence>
<name>A0A4Q7V9R8_9BACT</name>
<evidence type="ECO:0000313" key="2">
    <source>
        <dbReference type="Proteomes" id="UP000293562"/>
    </source>
</evidence>
<dbReference type="EMBL" id="SHKN01000002">
    <property type="protein sequence ID" value="RZT93511.1"/>
    <property type="molecule type" value="Genomic_DNA"/>
</dbReference>
<gene>
    <name evidence="1" type="ORF">EV201_2681</name>
</gene>
<dbReference type="Proteomes" id="UP000293562">
    <property type="component" value="Unassembled WGS sequence"/>
</dbReference>
<dbReference type="AlphaFoldDB" id="A0A4Q7V9R8"/>